<evidence type="ECO:0000256" key="2">
    <source>
        <dbReference type="SAM" id="Phobius"/>
    </source>
</evidence>
<reference evidence="5" key="1">
    <citation type="journal article" date="2017" name="Nat. Ecol. Evol.">
        <title>Genome expansion and lineage-specific genetic innovations in the forest pathogenic fungi Armillaria.</title>
        <authorList>
            <person name="Sipos G."/>
            <person name="Prasanna A.N."/>
            <person name="Walter M.C."/>
            <person name="O'Connor E."/>
            <person name="Balint B."/>
            <person name="Krizsan K."/>
            <person name="Kiss B."/>
            <person name="Hess J."/>
            <person name="Varga T."/>
            <person name="Slot J."/>
            <person name="Riley R."/>
            <person name="Boka B."/>
            <person name="Rigling D."/>
            <person name="Barry K."/>
            <person name="Lee J."/>
            <person name="Mihaltcheva S."/>
            <person name="LaButti K."/>
            <person name="Lipzen A."/>
            <person name="Waldron R."/>
            <person name="Moloney N.M."/>
            <person name="Sperisen C."/>
            <person name="Kredics L."/>
            <person name="Vagvoelgyi C."/>
            <person name="Patrignani A."/>
            <person name="Fitzpatrick D."/>
            <person name="Nagy I."/>
            <person name="Doyle S."/>
            <person name="Anderson J.B."/>
            <person name="Grigoriev I.V."/>
            <person name="Gueldener U."/>
            <person name="Muensterkoetter M."/>
            <person name="Nagy L.G."/>
        </authorList>
    </citation>
    <scope>NUCLEOTIDE SEQUENCE [LARGE SCALE GENOMIC DNA]</scope>
    <source>
        <strain evidence="5">Ar21-2</strain>
    </source>
</reference>
<feature type="region of interest" description="Disordered" evidence="1">
    <location>
        <begin position="280"/>
        <end position="303"/>
    </location>
</feature>
<keyword evidence="5" id="KW-1185">Reference proteome</keyword>
<feature type="transmembrane region" description="Helical" evidence="2">
    <location>
        <begin position="20"/>
        <end position="40"/>
    </location>
</feature>
<name>A0A2H3DR83_ARMGA</name>
<dbReference type="InParanoid" id="A0A2H3DR83"/>
<proteinExistence type="predicted"/>
<feature type="transmembrane region" description="Helical" evidence="2">
    <location>
        <begin position="236"/>
        <end position="255"/>
    </location>
</feature>
<feature type="transmembrane region" description="Helical" evidence="2">
    <location>
        <begin position="168"/>
        <end position="188"/>
    </location>
</feature>
<feature type="transmembrane region" description="Helical" evidence="2">
    <location>
        <begin position="126"/>
        <end position="148"/>
    </location>
</feature>
<feature type="transmembrane region" description="Helical" evidence="2">
    <location>
        <begin position="209"/>
        <end position="230"/>
    </location>
</feature>
<accession>A0A2H3DR83</accession>
<dbReference type="EMBL" id="KZ293661">
    <property type="protein sequence ID" value="PBK91607.1"/>
    <property type="molecule type" value="Genomic_DNA"/>
</dbReference>
<organism evidence="4 5">
    <name type="scientific">Armillaria gallica</name>
    <name type="common">Bulbous honey fungus</name>
    <name type="synonym">Armillaria bulbosa</name>
    <dbReference type="NCBI Taxonomy" id="47427"/>
    <lineage>
        <taxon>Eukaryota</taxon>
        <taxon>Fungi</taxon>
        <taxon>Dikarya</taxon>
        <taxon>Basidiomycota</taxon>
        <taxon>Agaricomycotina</taxon>
        <taxon>Agaricomycetes</taxon>
        <taxon>Agaricomycetidae</taxon>
        <taxon>Agaricales</taxon>
        <taxon>Marasmiineae</taxon>
        <taxon>Physalacriaceae</taxon>
        <taxon>Armillaria</taxon>
    </lineage>
</organism>
<dbReference type="Proteomes" id="UP000217790">
    <property type="component" value="Unassembled WGS sequence"/>
</dbReference>
<keyword evidence="2" id="KW-0812">Transmembrane</keyword>
<evidence type="ECO:0000259" key="3">
    <source>
        <dbReference type="Pfam" id="PF20152"/>
    </source>
</evidence>
<sequence>MSDLGELPYTYAVPHKTLGVLLIALTISSSIYGVTCMQAIQYYRRYTSDSAVLKVSVAVVWALETLNQGLTMFSLYHYLVRNRGNMEAVTYTEWSLAVPSGTNGLAASIIQFFFAYRVYIMSDRNLYLTGSVCVLSATQFAVAFAVMVQSIRFPAAIDYRRLEHLVPPGFAITAVADVLITVSLCYYLQIRKSGLERTDGVVNRLTLLTINNGILSSAVALTAFVCQLAASDTMLPFAMCFLLGKVYTNTLLSSLNSRSSTRKRLSRLIPMEILSNDQRRCSRDKTSSEYNTSQGCTVPLPPEPRTNNYGSDYSVFDGLYITREVETFTR</sequence>
<dbReference type="InterPro" id="IPR045339">
    <property type="entry name" value="DUF6534"/>
</dbReference>
<evidence type="ECO:0000313" key="4">
    <source>
        <dbReference type="EMBL" id="PBK91607.1"/>
    </source>
</evidence>
<gene>
    <name evidence="4" type="ORF">ARMGADRAFT_210753</name>
</gene>
<feature type="transmembrane region" description="Helical" evidence="2">
    <location>
        <begin position="96"/>
        <end position="119"/>
    </location>
</feature>
<dbReference type="STRING" id="47427.A0A2H3DR83"/>
<dbReference type="OrthoDB" id="2535105at2759"/>
<dbReference type="Pfam" id="PF20152">
    <property type="entry name" value="DUF6534"/>
    <property type="match status" value="1"/>
</dbReference>
<feature type="transmembrane region" description="Helical" evidence="2">
    <location>
        <begin position="52"/>
        <end position="76"/>
    </location>
</feature>
<dbReference type="PANTHER" id="PTHR40465">
    <property type="entry name" value="CHROMOSOME 1, WHOLE GENOME SHOTGUN SEQUENCE"/>
    <property type="match status" value="1"/>
</dbReference>
<dbReference type="PANTHER" id="PTHR40465:SF1">
    <property type="entry name" value="DUF6534 DOMAIN-CONTAINING PROTEIN"/>
    <property type="match status" value="1"/>
</dbReference>
<dbReference type="AlphaFoldDB" id="A0A2H3DR83"/>
<dbReference type="OMA" id="HRWELSN"/>
<protein>
    <recommendedName>
        <fullName evidence="3">DUF6534 domain-containing protein</fullName>
    </recommendedName>
</protein>
<evidence type="ECO:0000256" key="1">
    <source>
        <dbReference type="SAM" id="MobiDB-lite"/>
    </source>
</evidence>
<evidence type="ECO:0000313" key="5">
    <source>
        <dbReference type="Proteomes" id="UP000217790"/>
    </source>
</evidence>
<feature type="domain" description="DUF6534" evidence="3">
    <location>
        <begin position="173"/>
        <end position="260"/>
    </location>
</feature>
<keyword evidence="2" id="KW-0472">Membrane</keyword>
<keyword evidence="2" id="KW-1133">Transmembrane helix</keyword>